<dbReference type="Proteomes" id="UP000467006">
    <property type="component" value="Chromosome"/>
</dbReference>
<accession>A0A7I7JYU9</accession>
<sequence length="74" mass="7727">MSIPRLAVKGGGPKGHDDADYDRVVLGRLNAVHRRSLPLAAAAAQLPRLDTYAVKLQAAVGLTREGETKAGHAG</sequence>
<evidence type="ECO:0000313" key="2">
    <source>
        <dbReference type="EMBL" id="BBX17066.1"/>
    </source>
</evidence>
<dbReference type="EMBL" id="AP022563">
    <property type="protein sequence ID" value="BBX17066.1"/>
    <property type="molecule type" value="Genomic_DNA"/>
</dbReference>
<protein>
    <submittedName>
        <fullName evidence="2">Uncharacterized protein</fullName>
    </submittedName>
</protein>
<gene>
    <name evidence="2" type="ORF">MDUV_19260</name>
</gene>
<evidence type="ECO:0000313" key="3">
    <source>
        <dbReference type="Proteomes" id="UP000467006"/>
    </source>
</evidence>
<dbReference type="RefSeq" id="WP_133117679.1">
    <property type="nucleotide sequence ID" value="NZ_AP022563.1"/>
</dbReference>
<organism evidence="2 3">
    <name type="scientific">Mycolicibacterium duvalii</name>
    <dbReference type="NCBI Taxonomy" id="39688"/>
    <lineage>
        <taxon>Bacteria</taxon>
        <taxon>Bacillati</taxon>
        <taxon>Actinomycetota</taxon>
        <taxon>Actinomycetes</taxon>
        <taxon>Mycobacteriales</taxon>
        <taxon>Mycobacteriaceae</taxon>
        <taxon>Mycolicibacterium</taxon>
    </lineage>
</organism>
<dbReference type="AlphaFoldDB" id="A0A7I7JYU9"/>
<reference evidence="2 3" key="1">
    <citation type="journal article" date="2019" name="Emerg. Microbes Infect.">
        <title>Comprehensive subspecies identification of 175 nontuberculous mycobacteria species based on 7547 genomic profiles.</title>
        <authorList>
            <person name="Matsumoto Y."/>
            <person name="Kinjo T."/>
            <person name="Motooka D."/>
            <person name="Nabeya D."/>
            <person name="Jung N."/>
            <person name="Uechi K."/>
            <person name="Horii T."/>
            <person name="Iida T."/>
            <person name="Fujita J."/>
            <person name="Nakamura S."/>
        </authorList>
    </citation>
    <scope>NUCLEOTIDE SEQUENCE [LARGE SCALE GENOMIC DNA]</scope>
    <source>
        <strain evidence="2 3">JCM 6396</strain>
    </source>
</reference>
<proteinExistence type="predicted"/>
<dbReference type="KEGG" id="mdu:MDUV_19260"/>
<evidence type="ECO:0000256" key="1">
    <source>
        <dbReference type="SAM" id="MobiDB-lite"/>
    </source>
</evidence>
<keyword evidence="3" id="KW-1185">Reference proteome</keyword>
<name>A0A7I7JYU9_9MYCO</name>
<feature type="region of interest" description="Disordered" evidence="1">
    <location>
        <begin position="1"/>
        <end position="20"/>
    </location>
</feature>
<dbReference type="OrthoDB" id="3568381at2"/>